<dbReference type="PROSITE" id="PS01081">
    <property type="entry name" value="HTH_TETR_1"/>
    <property type="match status" value="1"/>
</dbReference>
<dbReference type="Proteomes" id="UP000037178">
    <property type="component" value="Unassembled WGS sequence"/>
</dbReference>
<evidence type="ECO:0000256" key="4">
    <source>
        <dbReference type="PROSITE-ProRule" id="PRU00335"/>
    </source>
</evidence>
<dbReference type="SUPFAM" id="SSF48498">
    <property type="entry name" value="Tetracyclin repressor-like, C-terminal domain"/>
    <property type="match status" value="1"/>
</dbReference>
<accession>A0A0J9E7V5</accession>
<organism evidence="6 7">
    <name type="scientific">Candidatus Rhodobacter oscarellae</name>
    <dbReference type="NCBI Taxonomy" id="1675527"/>
    <lineage>
        <taxon>Bacteria</taxon>
        <taxon>Pseudomonadati</taxon>
        <taxon>Pseudomonadota</taxon>
        <taxon>Alphaproteobacteria</taxon>
        <taxon>Rhodobacterales</taxon>
        <taxon>Rhodobacter group</taxon>
        <taxon>Rhodobacter</taxon>
    </lineage>
</organism>
<protein>
    <recommendedName>
        <fullName evidence="5">HTH tetR-type domain-containing protein</fullName>
    </recommendedName>
</protein>
<proteinExistence type="predicted"/>
<evidence type="ECO:0000256" key="2">
    <source>
        <dbReference type="ARBA" id="ARBA00023125"/>
    </source>
</evidence>
<dbReference type="PANTHER" id="PTHR30055:SF234">
    <property type="entry name" value="HTH-TYPE TRANSCRIPTIONAL REGULATOR BETI"/>
    <property type="match status" value="1"/>
</dbReference>
<evidence type="ECO:0000256" key="3">
    <source>
        <dbReference type="ARBA" id="ARBA00023163"/>
    </source>
</evidence>
<dbReference type="InterPro" id="IPR009057">
    <property type="entry name" value="Homeodomain-like_sf"/>
</dbReference>
<keyword evidence="3" id="KW-0804">Transcription</keyword>
<dbReference type="GO" id="GO:0000976">
    <property type="term" value="F:transcription cis-regulatory region binding"/>
    <property type="evidence" value="ECO:0007669"/>
    <property type="project" value="TreeGrafter"/>
</dbReference>
<dbReference type="PRINTS" id="PR00455">
    <property type="entry name" value="HTHTETR"/>
</dbReference>
<gene>
    <name evidence="6" type="ORF">AIOL_003792</name>
</gene>
<dbReference type="InterPro" id="IPR036271">
    <property type="entry name" value="Tet_transcr_reg_TetR-rel_C_sf"/>
</dbReference>
<comment type="caution">
    <text evidence="6">The sequence shown here is derived from an EMBL/GenBank/DDBJ whole genome shotgun (WGS) entry which is preliminary data.</text>
</comment>
<dbReference type="Pfam" id="PF00440">
    <property type="entry name" value="TetR_N"/>
    <property type="match status" value="1"/>
</dbReference>
<dbReference type="OrthoDB" id="7618612at2"/>
<feature type="DNA-binding region" description="H-T-H motif" evidence="4">
    <location>
        <begin position="34"/>
        <end position="53"/>
    </location>
</feature>
<dbReference type="RefSeq" id="WP_049644375.1">
    <property type="nucleotide sequence ID" value="NZ_LFTY01000002.1"/>
</dbReference>
<dbReference type="Gene3D" id="1.10.357.10">
    <property type="entry name" value="Tetracycline Repressor, domain 2"/>
    <property type="match status" value="1"/>
</dbReference>
<dbReference type="SUPFAM" id="SSF46689">
    <property type="entry name" value="Homeodomain-like"/>
    <property type="match status" value="1"/>
</dbReference>
<feature type="domain" description="HTH tetR-type" evidence="5">
    <location>
        <begin position="11"/>
        <end position="71"/>
    </location>
</feature>
<dbReference type="GO" id="GO:0003700">
    <property type="term" value="F:DNA-binding transcription factor activity"/>
    <property type="evidence" value="ECO:0007669"/>
    <property type="project" value="TreeGrafter"/>
</dbReference>
<dbReference type="PATRIC" id="fig|1675527.3.peg.3973"/>
<evidence type="ECO:0000256" key="1">
    <source>
        <dbReference type="ARBA" id="ARBA00023015"/>
    </source>
</evidence>
<keyword evidence="2 4" id="KW-0238">DNA-binding</keyword>
<evidence type="ECO:0000313" key="6">
    <source>
        <dbReference type="EMBL" id="KMW58812.1"/>
    </source>
</evidence>
<dbReference type="InterPro" id="IPR001647">
    <property type="entry name" value="HTH_TetR"/>
</dbReference>
<dbReference type="EMBL" id="LFTY01000002">
    <property type="protein sequence ID" value="KMW58812.1"/>
    <property type="molecule type" value="Genomic_DNA"/>
</dbReference>
<evidence type="ECO:0000259" key="5">
    <source>
        <dbReference type="PROSITE" id="PS50977"/>
    </source>
</evidence>
<sequence length="209" mass="22685">MSVGGPIITDASIKTRLIEAGKTLFADRGYAGASVRDICKAADASATMIHHYFGNKEGLLDAILNEFSSTTFDVPLRLIAKPPKTAEEYRLRLEMFISETFRALLGQAPVFRIMVRESKSFVSMSRFHEGLAAYLRAGQEAGYLNPALKVELITGLVLDRLGNQVMYAATSSDDEPNVLNDESFADAWLAANVAVLLDGFAGGDEARTS</sequence>
<dbReference type="STRING" id="1675527.AIOL_003792"/>
<dbReference type="AlphaFoldDB" id="A0A0J9E7V5"/>
<dbReference type="PANTHER" id="PTHR30055">
    <property type="entry name" value="HTH-TYPE TRANSCRIPTIONAL REGULATOR RUTR"/>
    <property type="match status" value="1"/>
</dbReference>
<evidence type="ECO:0000313" key="7">
    <source>
        <dbReference type="Proteomes" id="UP000037178"/>
    </source>
</evidence>
<reference evidence="6 7" key="1">
    <citation type="submission" date="2015-06" db="EMBL/GenBank/DDBJ databases">
        <title>Draft genome sequence of an Alphaproteobacteria species associated to the Mediterranean sponge Oscarella lobularis.</title>
        <authorList>
            <person name="Jourda C."/>
            <person name="Santini S."/>
            <person name="Claverie J.-M."/>
        </authorList>
    </citation>
    <scope>NUCLEOTIDE SEQUENCE [LARGE SCALE GENOMIC DNA]</scope>
    <source>
        <strain evidence="6">IGS</strain>
    </source>
</reference>
<dbReference type="InterPro" id="IPR050109">
    <property type="entry name" value="HTH-type_TetR-like_transc_reg"/>
</dbReference>
<dbReference type="PROSITE" id="PS50977">
    <property type="entry name" value="HTH_TETR_2"/>
    <property type="match status" value="1"/>
</dbReference>
<dbReference type="InterPro" id="IPR023772">
    <property type="entry name" value="DNA-bd_HTH_TetR-type_CS"/>
</dbReference>
<keyword evidence="1" id="KW-0805">Transcription regulation</keyword>
<name>A0A0J9E7V5_9RHOB</name>
<keyword evidence="7" id="KW-1185">Reference proteome</keyword>